<reference evidence="2" key="1">
    <citation type="journal article" date="2022" name="bioRxiv">
        <title>Sequencing and chromosome-scale assembly of the giantPleurodeles waltlgenome.</title>
        <authorList>
            <person name="Brown T."/>
            <person name="Elewa A."/>
            <person name="Iarovenko S."/>
            <person name="Subramanian E."/>
            <person name="Araus A.J."/>
            <person name="Petzold A."/>
            <person name="Susuki M."/>
            <person name="Suzuki K.-i.T."/>
            <person name="Hayashi T."/>
            <person name="Toyoda A."/>
            <person name="Oliveira C."/>
            <person name="Osipova E."/>
            <person name="Leigh N.D."/>
            <person name="Simon A."/>
            <person name="Yun M.H."/>
        </authorList>
    </citation>
    <scope>NUCLEOTIDE SEQUENCE</scope>
    <source>
        <strain evidence="2">20211129_DDA</strain>
        <tissue evidence="2">Liver</tissue>
    </source>
</reference>
<gene>
    <name evidence="2" type="ORF">NDU88_001246</name>
</gene>
<evidence type="ECO:0000256" key="1">
    <source>
        <dbReference type="SAM" id="MobiDB-lite"/>
    </source>
</evidence>
<sequence>MGLARLPPRAQIPQPSAHRHLLLLRHRLPPPRPTWTLRASLSRAARPGARALGLRNGARAPAVGRRGAGAHVGRKPLATPAQRGLTGDRPYPVAELYSASVKMNVINVAPGRSERDRPSAVIIALPSPYRAAPTPAGLTALSPKQGLARTGRLATLSLNGPRP</sequence>
<keyword evidence="3" id="KW-1185">Reference proteome</keyword>
<protein>
    <submittedName>
        <fullName evidence="2">Uncharacterized protein</fullName>
    </submittedName>
</protein>
<dbReference type="EMBL" id="JANPWB010000011">
    <property type="protein sequence ID" value="KAJ1122762.1"/>
    <property type="molecule type" value="Genomic_DNA"/>
</dbReference>
<name>A0AAV7P666_PLEWA</name>
<feature type="region of interest" description="Disordered" evidence="1">
    <location>
        <begin position="50"/>
        <end position="86"/>
    </location>
</feature>
<proteinExistence type="predicted"/>
<organism evidence="2 3">
    <name type="scientific">Pleurodeles waltl</name>
    <name type="common">Iberian ribbed newt</name>
    <dbReference type="NCBI Taxonomy" id="8319"/>
    <lineage>
        <taxon>Eukaryota</taxon>
        <taxon>Metazoa</taxon>
        <taxon>Chordata</taxon>
        <taxon>Craniata</taxon>
        <taxon>Vertebrata</taxon>
        <taxon>Euteleostomi</taxon>
        <taxon>Amphibia</taxon>
        <taxon>Batrachia</taxon>
        <taxon>Caudata</taxon>
        <taxon>Salamandroidea</taxon>
        <taxon>Salamandridae</taxon>
        <taxon>Pleurodelinae</taxon>
        <taxon>Pleurodeles</taxon>
    </lineage>
</organism>
<comment type="caution">
    <text evidence="2">The sequence shown here is derived from an EMBL/GenBank/DDBJ whole genome shotgun (WGS) entry which is preliminary data.</text>
</comment>
<evidence type="ECO:0000313" key="3">
    <source>
        <dbReference type="Proteomes" id="UP001066276"/>
    </source>
</evidence>
<accession>A0AAV7P666</accession>
<dbReference type="AlphaFoldDB" id="A0AAV7P666"/>
<dbReference type="Proteomes" id="UP001066276">
    <property type="component" value="Chromosome 7"/>
</dbReference>
<feature type="compositionally biased region" description="Low complexity" evidence="1">
    <location>
        <begin position="50"/>
        <end position="71"/>
    </location>
</feature>
<evidence type="ECO:0000313" key="2">
    <source>
        <dbReference type="EMBL" id="KAJ1122762.1"/>
    </source>
</evidence>